<comment type="function">
    <text evidence="1">Catalyzes the hydrolytic cleavage of a subset of L-isoaspartyl (L-beta-aspartyl) dipeptides. Used to degrade proteins damaged by L-isoaspartyl residues formation.</text>
</comment>
<feature type="binding site" description="via carbamate group" evidence="4">
    <location>
        <position position="152"/>
    </location>
    <ligand>
        <name>Zn(2+)</name>
        <dbReference type="ChEBI" id="CHEBI:29105"/>
        <label>1</label>
        <note>catalytic</note>
    </ligand>
</feature>
<comment type="cofactor">
    <cofactor evidence="1 4">
        <name>Zn(2+)</name>
        <dbReference type="ChEBI" id="CHEBI:29105"/>
    </cofactor>
    <text evidence="1 4">Binds 2 Zn(2+) ions per subunit.</text>
</comment>
<evidence type="ECO:0000256" key="3">
    <source>
        <dbReference type="PIRSR" id="PIRSR001238-2"/>
    </source>
</evidence>
<feature type="binding site" evidence="3">
    <location>
        <begin position="65"/>
        <end position="67"/>
    </location>
    <ligand>
        <name>substrate</name>
    </ligand>
</feature>
<evidence type="ECO:0000256" key="2">
    <source>
        <dbReference type="PIRSR" id="PIRSR001238-1"/>
    </source>
</evidence>
<keyword evidence="1 4" id="KW-0479">Metal-binding</keyword>
<accession>A0A1I0JU58</accession>
<comment type="PTM">
    <text evidence="5">Carbamylation allows a single lysine to coordinate two zinc ions.</text>
</comment>
<feature type="binding site" evidence="4">
    <location>
        <position position="60"/>
    </location>
    <ligand>
        <name>Zn(2+)</name>
        <dbReference type="ChEBI" id="CHEBI:29105"/>
        <label>1</label>
        <note>catalytic</note>
    </ligand>
</feature>
<evidence type="ECO:0000256" key="4">
    <source>
        <dbReference type="PIRSR" id="PIRSR001238-3"/>
    </source>
</evidence>
<dbReference type="GO" id="GO:0008798">
    <property type="term" value="F:beta-aspartyl-peptidase activity"/>
    <property type="evidence" value="ECO:0007669"/>
    <property type="project" value="InterPro"/>
</dbReference>
<organism evidence="7 8">
    <name type="scientific">Enterocloster lavalensis</name>
    <dbReference type="NCBI Taxonomy" id="460384"/>
    <lineage>
        <taxon>Bacteria</taxon>
        <taxon>Bacillati</taxon>
        <taxon>Bacillota</taxon>
        <taxon>Clostridia</taxon>
        <taxon>Lachnospirales</taxon>
        <taxon>Lachnospiraceae</taxon>
        <taxon>Enterocloster</taxon>
    </lineage>
</organism>
<dbReference type="SUPFAM" id="SSF51556">
    <property type="entry name" value="Metallo-dependent hydrolases"/>
    <property type="match status" value="1"/>
</dbReference>
<dbReference type="EC" id="3.4.19.-" evidence="1"/>
<dbReference type="PANTHER" id="PTHR11647:SF1">
    <property type="entry name" value="COLLAPSIN RESPONSE MEDIATOR PROTEIN"/>
    <property type="match status" value="1"/>
</dbReference>
<dbReference type="GO" id="GO:0006508">
    <property type="term" value="P:proteolysis"/>
    <property type="evidence" value="ECO:0007669"/>
    <property type="project" value="UniProtKB-KW"/>
</dbReference>
<dbReference type="GeneID" id="93277827"/>
<evidence type="ECO:0000259" key="6">
    <source>
        <dbReference type="Pfam" id="PF01979"/>
    </source>
</evidence>
<evidence type="ECO:0000256" key="1">
    <source>
        <dbReference type="PIRNR" id="PIRNR001238"/>
    </source>
</evidence>
<evidence type="ECO:0000256" key="5">
    <source>
        <dbReference type="PIRSR" id="PIRSR001238-50"/>
    </source>
</evidence>
<feature type="binding site" evidence="4">
    <location>
        <position position="58"/>
    </location>
    <ligand>
        <name>Zn(2+)</name>
        <dbReference type="ChEBI" id="CHEBI:29105"/>
        <label>1</label>
        <note>catalytic</note>
    </ligand>
</feature>
<feature type="domain" description="Amidohydrolase-related" evidence="6">
    <location>
        <begin position="49"/>
        <end position="365"/>
    </location>
</feature>
<dbReference type="InterPro" id="IPR010229">
    <property type="entry name" value="Pept_M38_dipep"/>
</dbReference>
<dbReference type="GO" id="GO:0005737">
    <property type="term" value="C:cytoplasm"/>
    <property type="evidence" value="ECO:0007669"/>
    <property type="project" value="UniProtKB-SubCell"/>
</dbReference>
<dbReference type="NCBIfam" id="TIGR01975">
    <property type="entry name" value="isoAsp_dipep"/>
    <property type="match status" value="1"/>
</dbReference>
<dbReference type="PANTHER" id="PTHR11647">
    <property type="entry name" value="HYDRANTOINASE/DIHYDROPYRIMIDINASE FAMILY MEMBER"/>
    <property type="match status" value="1"/>
</dbReference>
<dbReference type="InterPro" id="IPR050378">
    <property type="entry name" value="Metallo-dep_Hydrolases_sf"/>
</dbReference>
<feature type="binding site" evidence="4">
    <location>
        <position position="275"/>
    </location>
    <ligand>
        <name>Zn(2+)</name>
        <dbReference type="ChEBI" id="CHEBI:29105"/>
        <label>1</label>
        <note>catalytic</note>
    </ligand>
</feature>
<dbReference type="EMBL" id="FOIM01000035">
    <property type="protein sequence ID" value="SEU13626.1"/>
    <property type="molecule type" value="Genomic_DNA"/>
</dbReference>
<dbReference type="Pfam" id="PF01979">
    <property type="entry name" value="Amidohydro_1"/>
    <property type="match status" value="1"/>
</dbReference>
<sequence>MILIKEADIYAPEHLGIRDVLICGERVEAVGENLPALCGCRVIEARGKMLTPGLIDQHVHLVGGGGEGSFHTRTPEICLSALIRSGITTVLGLLGTDDMTRSVENLVAKAKALTEEGITAYALCGAYGVPSLTITGSIKKDIAFINEIIGLKLAISDHRAPNISVDELIRLASDVRVAGMIGGKAGIIVIHMGDGAGRLDPVFEALARTNIPAKTFHPTHMARTEELPQEGFRLAKLGGYMDITCDLSDPGRMPALLKEARGQGVPMERLTFSSDGQGSWSNYDAYGNLAEIGVTDVGTMYAQLVNLVRDGNMDLAEALTYFTSNAARALELYPAKGHVAPGADADLLLLGPDLELDTVIARGKMMLENGRLLVKGTYETNI</sequence>
<keyword evidence="1 4" id="KW-0862">Zinc</keyword>
<keyword evidence="1" id="KW-0482">Metalloprotease</keyword>
<feature type="modified residue" description="N6-carboxylysine" evidence="5">
    <location>
        <position position="152"/>
    </location>
</feature>
<feature type="binding site" evidence="3">
    <location>
        <position position="127"/>
    </location>
    <ligand>
        <name>substrate</name>
    </ligand>
</feature>
<reference evidence="8" key="1">
    <citation type="submission" date="2016-10" db="EMBL/GenBank/DDBJ databases">
        <authorList>
            <person name="Varghese N."/>
            <person name="Submissions S."/>
        </authorList>
    </citation>
    <scope>NUCLEOTIDE SEQUENCE [LARGE SCALE GENOMIC DNA]</scope>
    <source>
        <strain evidence="8">NLAE-zl-G277</strain>
    </source>
</reference>
<dbReference type="GO" id="GO:0016810">
    <property type="term" value="F:hydrolase activity, acting on carbon-nitrogen (but not peptide) bonds"/>
    <property type="evidence" value="ECO:0007669"/>
    <property type="project" value="InterPro"/>
</dbReference>
<feature type="binding site" evidence="3">
    <location>
        <position position="223"/>
    </location>
    <ligand>
        <name>substrate</name>
    </ligand>
</feature>
<dbReference type="InterPro" id="IPR006680">
    <property type="entry name" value="Amidohydro-rel"/>
</dbReference>
<keyword evidence="1" id="KW-0645">Protease</keyword>
<dbReference type="GO" id="GO:0046872">
    <property type="term" value="F:metal ion binding"/>
    <property type="evidence" value="ECO:0007669"/>
    <property type="project" value="UniProtKB-KW"/>
</dbReference>
<feature type="binding site" evidence="3">
    <location>
        <position position="279"/>
    </location>
    <ligand>
        <name>substrate</name>
    </ligand>
</feature>
<evidence type="ECO:0000313" key="7">
    <source>
        <dbReference type="EMBL" id="SEU13626.1"/>
    </source>
</evidence>
<comment type="similarity">
    <text evidence="1">Belongs to the peptidase M38 family.</text>
</comment>
<dbReference type="RefSeq" id="WP_092369917.1">
    <property type="nucleotide sequence ID" value="NZ_DAINWJ010000205.1"/>
</dbReference>
<dbReference type="Proteomes" id="UP000198508">
    <property type="component" value="Unassembled WGS sequence"/>
</dbReference>
<dbReference type="InterPro" id="IPR032466">
    <property type="entry name" value="Metal_Hydrolase"/>
</dbReference>
<dbReference type="InterPro" id="IPR011059">
    <property type="entry name" value="Metal-dep_hydrolase_composite"/>
</dbReference>
<feature type="binding site" description="via carbamate group" evidence="4">
    <location>
        <position position="152"/>
    </location>
    <ligand>
        <name>Zn(2+)</name>
        <dbReference type="ChEBI" id="CHEBI:29105"/>
        <label>2</label>
        <note>catalytic</note>
    </ligand>
</feature>
<dbReference type="PIRSF" id="PIRSF001238">
    <property type="entry name" value="IadA"/>
    <property type="match status" value="1"/>
</dbReference>
<feature type="binding site" evidence="3">
    <location>
        <position position="96"/>
    </location>
    <ligand>
        <name>substrate</name>
    </ligand>
</feature>
<keyword evidence="8" id="KW-1185">Reference proteome</keyword>
<dbReference type="Gene3D" id="3.20.20.140">
    <property type="entry name" value="Metal-dependent hydrolases"/>
    <property type="match status" value="1"/>
</dbReference>
<dbReference type="Gene3D" id="2.30.40.10">
    <property type="entry name" value="Urease, subunit C, domain 1"/>
    <property type="match status" value="1"/>
</dbReference>
<feature type="active site" description="Proton acceptor" evidence="2">
    <location>
        <position position="275"/>
    </location>
</feature>
<keyword evidence="1" id="KW-0378">Hydrolase</keyword>
<dbReference type="SUPFAM" id="SSF51338">
    <property type="entry name" value="Composite domain of metallo-dependent hydrolases"/>
    <property type="match status" value="1"/>
</dbReference>
<feature type="binding site" evidence="4">
    <location>
        <position position="220"/>
    </location>
    <ligand>
        <name>Zn(2+)</name>
        <dbReference type="ChEBI" id="CHEBI:29105"/>
        <label>2</label>
        <note>catalytic</note>
    </ligand>
</feature>
<dbReference type="AlphaFoldDB" id="A0A1I0JU58"/>
<feature type="binding site" evidence="3">
    <location>
        <position position="159"/>
    </location>
    <ligand>
        <name>substrate</name>
    </ligand>
</feature>
<dbReference type="GO" id="GO:0008237">
    <property type="term" value="F:metallopeptidase activity"/>
    <property type="evidence" value="ECO:0007669"/>
    <property type="project" value="UniProtKB-KW"/>
</dbReference>
<gene>
    <name evidence="7" type="ORF">SAMN05216313_1357</name>
</gene>
<proteinExistence type="inferred from homology"/>
<feature type="binding site" evidence="4">
    <location>
        <position position="191"/>
    </location>
    <ligand>
        <name>Zn(2+)</name>
        <dbReference type="ChEBI" id="CHEBI:29105"/>
        <label>2</label>
        <note>catalytic</note>
    </ligand>
</feature>
<comment type="PTM">
    <text evidence="1">Carboxylation allows a single lysine to coordinate two zinc ions.</text>
</comment>
<comment type="subcellular location">
    <subcellularLocation>
        <location evidence="1">Cytoplasm</location>
    </subcellularLocation>
</comment>
<evidence type="ECO:0000313" key="8">
    <source>
        <dbReference type="Proteomes" id="UP000198508"/>
    </source>
</evidence>
<protein>
    <recommendedName>
        <fullName evidence="1">Isoaspartyl dipeptidase</fullName>
        <ecNumber evidence="1">3.4.19.-</ecNumber>
    </recommendedName>
</protein>
<name>A0A1I0JU58_9FIRM</name>
<dbReference type="STRING" id="460384.SAMN05216313_1357"/>